<dbReference type="EMBL" id="JYDH01000124">
    <property type="protein sequence ID" value="KRY31161.1"/>
    <property type="molecule type" value="Genomic_DNA"/>
</dbReference>
<dbReference type="Proteomes" id="UP000054776">
    <property type="component" value="Unassembled WGS sequence"/>
</dbReference>
<organism evidence="2 3">
    <name type="scientific">Trichinella spiralis</name>
    <name type="common">Trichina worm</name>
    <dbReference type="NCBI Taxonomy" id="6334"/>
    <lineage>
        <taxon>Eukaryota</taxon>
        <taxon>Metazoa</taxon>
        <taxon>Ecdysozoa</taxon>
        <taxon>Nematoda</taxon>
        <taxon>Enoplea</taxon>
        <taxon>Dorylaimia</taxon>
        <taxon>Trichinellida</taxon>
        <taxon>Trichinellidae</taxon>
        <taxon>Trichinella</taxon>
    </lineage>
</organism>
<proteinExistence type="predicted"/>
<evidence type="ECO:0000313" key="3">
    <source>
        <dbReference type="Proteomes" id="UP000054776"/>
    </source>
</evidence>
<sequence>LSTTVASRVLLVSFQFAVCLGLSASINAFGIFQILFYIHLHEQSESHGGKCSRISTWILATSSILSSGYWPAVLSTTKSAVRPNVLRTSDEHNRCVILKILILYYC</sequence>
<name>A0A0V1B2I7_TRISP</name>
<dbReference type="OrthoDB" id="5841096at2759"/>
<dbReference type="AlphaFoldDB" id="A0A0V1B2I7"/>
<feature type="transmembrane region" description="Helical" evidence="1">
    <location>
        <begin position="12"/>
        <end position="38"/>
    </location>
</feature>
<keyword evidence="1" id="KW-0812">Transmembrane</keyword>
<comment type="caution">
    <text evidence="2">The sequence shown here is derived from an EMBL/GenBank/DDBJ whole genome shotgun (WGS) entry which is preliminary data.</text>
</comment>
<keyword evidence="1" id="KW-1133">Transmembrane helix</keyword>
<keyword evidence="3" id="KW-1185">Reference proteome</keyword>
<evidence type="ECO:0000313" key="2">
    <source>
        <dbReference type="EMBL" id="KRY31161.1"/>
    </source>
</evidence>
<evidence type="ECO:0000256" key="1">
    <source>
        <dbReference type="SAM" id="Phobius"/>
    </source>
</evidence>
<accession>A0A0V1B2I7</accession>
<protein>
    <submittedName>
        <fullName evidence="2">Uncharacterized protein</fullName>
    </submittedName>
</protein>
<feature type="non-terminal residue" evidence="2">
    <location>
        <position position="1"/>
    </location>
</feature>
<keyword evidence="1" id="KW-0472">Membrane</keyword>
<gene>
    <name evidence="2" type="ORF">T01_865</name>
</gene>
<reference evidence="2 3" key="1">
    <citation type="submission" date="2015-01" db="EMBL/GenBank/DDBJ databases">
        <title>Evolution of Trichinella species and genotypes.</title>
        <authorList>
            <person name="Korhonen P.K."/>
            <person name="Edoardo P."/>
            <person name="Giuseppe L.R."/>
            <person name="Gasser R.B."/>
        </authorList>
    </citation>
    <scope>NUCLEOTIDE SEQUENCE [LARGE SCALE GENOMIC DNA]</scope>
    <source>
        <strain evidence="2">ISS3</strain>
    </source>
</reference>